<proteinExistence type="predicted"/>
<reference evidence="1" key="1">
    <citation type="submission" date="2021-06" db="EMBL/GenBank/DDBJ databases">
        <authorList>
            <person name="Kallberg Y."/>
            <person name="Tangrot J."/>
            <person name="Rosling A."/>
        </authorList>
    </citation>
    <scope>NUCLEOTIDE SEQUENCE</scope>
    <source>
        <strain evidence="1">AU212A</strain>
    </source>
</reference>
<sequence length="445" mass="51825">MTLTTYGPIFHKSTATTTNSHTAAYIAKGIQEVILEFGENFINSVVTDNAMNMRAAWNILRIEFPSILFYGCAAHSTNLIISDIFKKSQSVFDENNLQLQWAHNVLEIANKITNYFNSRQIVKAYLHETQKQEINKTIRLVNSVKTRWGTQLAVLEKLLESKRSIQSVLGNNKLPIQTLQDRQIRVLIADEDNWDNISTLAEVLHPISDSATLSLVYKEMVDMENLQRTIISPIQDSVIAIIVRRFDYMKNSIMQLAYLLDSRFYPYNNFQPTVHELTQLFYEVIPYISNFISKSENEIHAELYKEYGELVTLLNNNISLQEVAKELHPRDWWSAYGFGFQLLQLFCTRVFAMPISSASSERNWSAFSHIHTKKRNRLTNERLEELVYIYWNLRVIYKDNNKKEGNINNGSDIEQEIDNYETNNLSDNEESDYFWEDFDELTDQA</sequence>
<evidence type="ECO:0000313" key="2">
    <source>
        <dbReference type="Proteomes" id="UP000789860"/>
    </source>
</evidence>
<name>A0ACA9LNA5_9GLOM</name>
<protein>
    <submittedName>
        <fullName evidence="1">3597_t:CDS:1</fullName>
    </submittedName>
</protein>
<dbReference type="Proteomes" id="UP000789860">
    <property type="component" value="Unassembled WGS sequence"/>
</dbReference>
<evidence type="ECO:0000313" key="1">
    <source>
        <dbReference type="EMBL" id="CAG8536164.1"/>
    </source>
</evidence>
<organism evidence="1 2">
    <name type="scientific">Scutellospora calospora</name>
    <dbReference type="NCBI Taxonomy" id="85575"/>
    <lineage>
        <taxon>Eukaryota</taxon>
        <taxon>Fungi</taxon>
        <taxon>Fungi incertae sedis</taxon>
        <taxon>Mucoromycota</taxon>
        <taxon>Glomeromycotina</taxon>
        <taxon>Glomeromycetes</taxon>
        <taxon>Diversisporales</taxon>
        <taxon>Gigasporaceae</taxon>
        <taxon>Scutellospora</taxon>
    </lineage>
</organism>
<accession>A0ACA9LNA5</accession>
<dbReference type="EMBL" id="CAJVPM010006546">
    <property type="protein sequence ID" value="CAG8536164.1"/>
    <property type="molecule type" value="Genomic_DNA"/>
</dbReference>
<comment type="caution">
    <text evidence="1">The sequence shown here is derived from an EMBL/GenBank/DDBJ whole genome shotgun (WGS) entry which is preliminary data.</text>
</comment>
<keyword evidence="2" id="KW-1185">Reference proteome</keyword>
<gene>
    <name evidence="1" type="ORF">SCALOS_LOCUS4652</name>
</gene>